<evidence type="ECO:0000313" key="2">
    <source>
        <dbReference type="Proteomes" id="UP000719766"/>
    </source>
</evidence>
<dbReference type="GeneID" id="64593591"/>
<sequence length="126" mass="14142">MEIVRSALDHVIDYAVNVHCLLNQKARKKLVEEALTNAVNSICPHTQAGSSNESDLDKLVRWSRSSYSSATNLIENFPPNLKSEYETAVAAYRLHRIILEYQCRPAFVIGLLRLARTESVGSNQLV</sequence>
<dbReference type="EMBL" id="JABBWE010000012">
    <property type="protein sequence ID" value="KAG1798917.1"/>
    <property type="molecule type" value="Genomic_DNA"/>
</dbReference>
<dbReference type="RefSeq" id="XP_041163458.1">
    <property type="nucleotide sequence ID" value="XM_041299827.1"/>
</dbReference>
<reference evidence="1" key="1">
    <citation type="journal article" date="2020" name="New Phytol.">
        <title>Comparative genomics reveals dynamic genome evolution in host specialist ectomycorrhizal fungi.</title>
        <authorList>
            <person name="Lofgren L.A."/>
            <person name="Nguyen N.H."/>
            <person name="Vilgalys R."/>
            <person name="Ruytinx J."/>
            <person name="Liao H.L."/>
            <person name="Branco S."/>
            <person name="Kuo A."/>
            <person name="LaButti K."/>
            <person name="Lipzen A."/>
            <person name="Andreopoulos W."/>
            <person name="Pangilinan J."/>
            <person name="Riley R."/>
            <person name="Hundley H."/>
            <person name="Na H."/>
            <person name="Barry K."/>
            <person name="Grigoriev I.V."/>
            <person name="Stajich J.E."/>
            <person name="Kennedy P.G."/>
        </authorList>
    </citation>
    <scope>NUCLEOTIDE SEQUENCE</scope>
    <source>
        <strain evidence="1">S12</strain>
    </source>
</reference>
<evidence type="ECO:0000313" key="1">
    <source>
        <dbReference type="EMBL" id="KAG1798917.1"/>
    </source>
</evidence>
<protein>
    <submittedName>
        <fullName evidence="1">Uncharacterized protein</fullName>
    </submittedName>
</protein>
<proteinExistence type="predicted"/>
<dbReference type="Proteomes" id="UP000719766">
    <property type="component" value="Unassembled WGS sequence"/>
</dbReference>
<organism evidence="1 2">
    <name type="scientific">Suillus plorans</name>
    <dbReference type="NCBI Taxonomy" id="116603"/>
    <lineage>
        <taxon>Eukaryota</taxon>
        <taxon>Fungi</taxon>
        <taxon>Dikarya</taxon>
        <taxon>Basidiomycota</taxon>
        <taxon>Agaricomycotina</taxon>
        <taxon>Agaricomycetes</taxon>
        <taxon>Agaricomycetidae</taxon>
        <taxon>Boletales</taxon>
        <taxon>Suillineae</taxon>
        <taxon>Suillaceae</taxon>
        <taxon>Suillus</taxon>
    </lineage>
</organism>
<accession>A0A9P7DN01</accession>
<keyword evidence="2" id="KW-1185">Reference proteome</keyword>
<gene>
    <name evidence="1" type="ORF">HD556DRAFT_1305771</name>
</gene>
<name>A0A9P7DN01_9AGAM</name>
<dbReference type="AlphaFoldDB" id="A0A9P7DN01"/>
<comment type="caution">
    <text evidence="1">The sequence shown here is derived from an EMBL/GenBank/DDBJ whole genome shotgun (WGS) entry which is preliminary data.</text>
</comment>